<organism evidence="1 2">
    <name type="scientific">Trichinella spiralis</name>
    <name type="common">Trichina worm</name>
    <dbReference type="NCBI Taxonomy" id="6334"/>
    <lineage>
        <taxon>Eukaryota</taxon>
        <taxon>Metazoa</taxon>
        <taxon>Ecdysozoa</taxon>
        <taxon>Nematoda</taxon>
        <taxon>Enoplea</taxon>
        <taxon>Dorylaimia</taxon>
        <taxon>Trichinellida</taxon>
        <taxon>Trichinellidae</taxon>
        <taxon>Trichinella</taxon>
    </lineage>
</organism>
<dbReference type="InParanoid" id="A0A0V1B6H7"/>
<proteinExistence type="predicted"/>
<dbReference type="EMBL" id="JYDH01000105">
    <property type="protein sequence ID" value="KRY32083.1"/>
    <property type="molecule type" value="Genomic_DNA"/>
</dbReference>
<sequence>MSVVRLWDEKYFLFGITNALSPSNCLPNWISVFKNQKKYIILLKLPIFNLYKEKMSPVHTARFVLTQQEIKGTPLSR</sequence>
<evidence type="ECO:0000313" key="1">
    <source>
        <dbReference type="EMBL" id="KRY32083.1"/>
    </source>
</evidence>
<evidence type="ECO:0000313" key="2">
    <source>
        <dbReference type="Proteomes" id="UP000054776"/>
    </source>
</evidence>
<reference evidence="1 2" key="1">
    <citation type="submission" date="2015-01" db="EMBL/GenBank/DDBJ databases">
        <title>Evolution of Trichinella species and genotypes.</title>
        <authorList>
            <person name="Korhonen P.K."/>
            <person name="Edoardo P."/>
            <person name="Giuseppe L.R."/>
            <person name="Gasser R.B."/>
        </authorList>
    </citation>
    <scope>NUCLEOTIDE SEQUENCE [LARGE SCALE GENOMIC DNA]</scope>
    <source>
        <strain evidence="1">ISS3</strain>
    </source>
</reference>
<protein>
    <submittedName>
        <fullName evidence="1">Uncharacterized protein</fullName>
    </submittedName>
</protein>
<accession>A0A0V1B6H7</accession>
<dbReference type="AlphaFoldDB" id="A0A0V1B6H7"/>
<name>A0A0V1B6H7_TRISP</name>
<gene>
    <name evidence="1" type="ORF">T01_3528</name>
</gene>
<dbReference type="Proteomes" id="UP000054776">
    <property type="component" value="Unassembled WGS sequence"/>
</dbReference>
<keyword evidence="2" id="KW-1185">Reference proteome</keyword>
<comment type="caution">
    <text evidence="1">The sequence shown here is derived from an EMBL/GenBank/DDBJ whole genome shotgun (WGS) entry which is preliminary data.</text>
</comment>
<dbReference type="OrthoDB" id="5920365at2759"/>